<dbReference type="InterPro" id="IPR011009">
    <property type="entry name" value="Kinase-like_dom_sf"/>
</dbReference>
<proteinExistence type="predicted"/>
<comment type="caution">
    <text evidence="2">The sequence shown here is derived from an EMBL/GenBank/DDBJ whole genome shotgun (WGS) entry which is preliminary data.</text>
</comment>
<dbReference type="SUPFAM" id="SSF56112">
    <property type="entry name" value="Protein kinase-like (PK-like)"/>
    <property type="match status" value="1"/>
</dbReference>
<gene>
    <name evidence="2" type="ORF">F53441_10505</name>
</gene>
<dbReference type="Pfam" id="PF01636">
    <property type="entry name" value="APH"/>
    <property type="match status" value="1"/>
</dbReference>
<evidence type="ECO:0000259" key="1">
    <source>
        <dbReference type="Pfam" id="PF01636"/>
    </source>
</evidence>
<dbReference type="PANTHER" id="PTHR21310:SF13">
    <property type="entry name" value="AMINOGLYCOSIDE PHOSPHOTRANSFERASE DOMAIN-CONTAINING PROTEIN"/>
    <property type="match status" value="1"/>
</dbReference>
<dbReference type="InterPro" id="IPR051678">
    <property type="entry name" value="AGP_Transferase"/>
</dbReference>
<dbReference type="EMBL" id="JAADJG010000499">
    <property type="protein sequence ID" value="KAF4445756.1"/>
    <property type="molecule type" value="Genomic_DNA"/>
</dbReference>
<dbReference type="InterPro" id="IPR002575">
    <property type="entry name" value="Aminoglycoside_PTrfase"/>
</dbReference>
<feature type="domain" description="Aminoglycoside phosphotransferase" evidence="1">
    <location>
        <begin position="46"/>
        <end position="299"/>
    </location>
</feature>
<evidence type="ECO:0000313" key="2">
    <source>
        <dbReference type="EMBL" id="KAF4445756.1"/>
    </source>
</evidence>
<sequence length="410" mass="46789">MPASVPEQSIGTLDLDEFTPRSAFHPDLEKMKTTLRSIFQIDSIQVKEFAAGCFNKLYEVQIDDRPPLLLRIALPVDPERKTLSEVATIKWASMLTEIPIPRVIHFDASRTSDIGHEWILMSKLDGIRLEDAWNYLSLPQKTDTVRQVASFISSLLRVQLSGIGNIYPPVSSCTTPIPGPLVNVRFFYGPTKADIPRGPFRKSGDWIAARLAAIERDSNLTLEKYTVSDLLDKEVQDAFRTLKTVKKLRPLVDRIFPGDGYDEETTVLYHDDLHENNILVDGTGKVTGIVDWECVSVVPLWKAFSIPQFLDKRPRYEKPDEKNGADDVYYTELREYETTCLRKVFLEEMQRLEPKWMDVYNATQLQRDFDEAVNGCDDPKYGNHIITWADAVDAGGEVPKMWDLVWSDRS</sequence>
<dbReference type="AlphaFoldDB" id="A0A8H4NVA8"/>
<accession>A0A8H4NVA8</accession>
<keyword evidence="3" id="KW-1185">Reference proteome</keyword>
<dbReference type="Proteomes" id="UP000605986">
    <property type="component" value="Unassembled WGS sequence"/>
</dbReference>
<dbReference type="Gene3D" id="3.90.1200.10">
    <property type="match status" value="1"/>
</dbReference>
<evidence type="ECO:0000313" key="3">
    <source>
        <dbReference type="Proteomes" id="UP000605986"/>
    </source>
</evidence>
<protein>
    <recommendedName>
        <fullName evidence="1">Aminoglycoside phosphotransferase domain-containing protein</fullName>
    </recommendedName>
</protein>
<name>A0A8H4NVA8_9HYPO</name>
<dbReference type="PANTHER" id="PTHR21310">
    <property type="entry name" value="AMINOGLYCOSIDE PHOSPHOTRANSFERASE-RELATED-RELATED"/>
    <property type="match status" value="1"/>
</dbReference>
<dbReference type="OrthoDB" id="2968323at2759"/>
<organism evidence="2 3">
    <name type="scientific">Fusarium austroafricanum</name>
    <dbReference type="NCBI Taxonomy" id="2364996"/>
    <lineage>
        <taxon>Eukaryota</taxon>
        <taxon>Fungi</taxon>
        <taxon>Dikarya</taxon>
        <taxon>Ascomycota</taxon>
        <taxon>Pezizomycotina</taxon>
        <taxon>Sordariomycetes</taxon>
        <taxon>Hypocreomycetidae</taxon>
        <taxon>Hypocreales</taxon>
        <taxon>Nectriaceae</taxon>
        <taxon>Fusarium</taxon>
        <taxon>Fusarium concolor species complex</taxon>
    </lineage>
</organism>
<reference evidence="2" key="1">
    <citation type="submission" date="2020-01" db="EMBL/GenBank/DDBJ databases">
        <title>Identification and distribution of gene clusters putatively required for synthesis of sphingolipid metabolism inhibitors in phylogenetically diverse species of the filamentous fungus Fusarium.</title>
        <authorList>
            <person name="Kim H.-S."/>
            <person name="Busman M."/>
            <person name="Brown D.W."/>
            <person name="Divon H."/>
            <person name="Uhlig S."/>
            <person name="Proctor R.H."/>
        </authorList>
    </citation>
    <scope>NUCLEOTIDE SEQUENCE</scope>
    <source>
        <strain evidence="2">NRRL 53441</strain>
    </source>
</reference>